<dbReference type="GO" id="GO:0005975">
    <property type="term" value="P:carbohydrate metabolic process"/>
    <property type="evidence" value="ECO:0007669"/>
    <property type="project" value="InterPro"/>
</dbReference>
<dbReference type="InterPro" id="IPR028212">
    <property type="entry name" value="GHL6"/>
</dbReference>
<protein>
    <recommendedName>
        <fullName evidence="1">Beta-galactosidase trimerisation domain-containing protein</fullName>
    </recommendedName>
</protein>
<dbReference type="SUPFAM" id="SSF52317">
    <property type="entry name" value="Class I glutamine amidotransferase-like"/>
    <property type="match status" value="1"/>
</dbReference>
<dbReference type="Gene3D" id="3.40.50.880">
    <property type="match status" value="1"/>
</dbReference>
<proteinExistence type="predicted"/>
<dbReference type="SUPFAM" id="SSF51445">
    <property type="entry name" value="(Trans)glycosidases"/>
    <property type="match status" value="1"/>
</dbReference>
<dbReference type="GO" id="GO:0004565">
    <property type="term" value="F:beta-galactosidase activity"/>
    <property type="evidence" value="ECO:0007669"/>
    <property type="project" value="InterPro"/>
</dbReference>
<dbReference type="Proteomes" id="UP000642748">
    <property type="component" value="Unassembled WGS sequence"/>
</dbReference>
<dbReference type="Pfam" id="PF08532">
    <property type="entry name" value="Glyco_hydro_42M"/>
    <property type="match status" value="1"/>
</dbReference>
<dbReference type="EMBL" id="BONZ01000080">
    <property type="protein sequence ID" value="GIH19378.1"/>
    <property type="molecule type" value="Genomic_DNA"/>
</dbReference>
<name>A0A8J3VV54_9ACTN</name>
<gene>
    <name evidence="2" type="ORF">Raf01_75500</name>
</gene>
<sequence>MIPSPQPTRAVHLDFHNGPDVPAIGADFEPDAFAQTFAEAGVESVTLFAKCHHGHLYYETNRPERHPGLAPGFDLLGSQIDALHRVGIRTPIYLSVQCDEYAANLYPQWRALDDSLAAVKSVSGGAFEAGWQILDMSSPYQDYLSEQIEEVVDRYSTDDGIFLDMCWDQPSVSTWAIAGARRAGLDPSIPADRRRYAAQVSRQYMARYADLVGRRTSAGRRAGVWFNSRPKLNLREESTYVDHIEVEALSTGGWGYAYLPYVGRFVRSIGLPALAMTGRFHRSWGDNGALKPRAELRYETTSALAQGLGVSVGDVLPPRGMPQRPVYELIGDAFAHLRRCEPFVARGAVRTDIAVVVDPARGDDPDMAGLGAVRALQQLRQQFDIVGPDSDLSPYRVTVVPETTVVDAALQRRLEVYLAGGGSLLVAGMAAMAADGSPVLPLGVDFHGESEFSRPFFRTGADSGFDTVLYGRPLLMSARGKDVRVLSRLVEPFFEREWDHFSGHEYTPADRPTDWALLAVRGRTATIAAPIFTIFGEYGLAAHRDVIGDALDALLPEPLLRADGPAHLETSVIDTVDARVVNLVSFLSTRVGTDLDVVSDPFPLVDVDLEVRMDDPPAQVTREPAGQALPFTWERGYLRTRVTVLDGHALVVARPAAADRRISQEEGHQRNE</sequence>
<comment type="caution">
    <text evidence="2">The sequence shown here is derived from an EMBL/GenBank/DDBJ whole genome shotgun (WGS) entry which is preliminary data.</text>
</comment>
<dbReference type="InterPro" id="IPR013738">
    <property type="entry name" value="Beta_galactosidase_Trimer"/>
</dbReference>
<evidence type="ECO:0000313" key="2">
    <source>
        <dbReference type="EMBL" id="GIH19378.1"/>
    </source>
</evidence>
<dbReference type="Pfam" id="PF14871">
    <property type="entry name" value="GHL6"/>
    <property type="match status" value="1"/>
</dbReference>
<dbReference type="InterPro" id="IPR029062">
    <property type="entry name" value="Class_I_gatase-like"/>
</dbReference>
<evidence type="ECO:0000313" key="3">
    <source>
        <dbReference type="Proteomes" id="UP000642748"/>
    </source>
</evidence>
<evidence type="ECO:0000259" key="1">
    <source>
        <dbReference type="Pfam" id="PF08532"/>
    </source>
</evidence>
<dbReference type="InterPro" id="IPR017853">
    <property type="entry name" value="GH"/>
</dbReference>
<reference evidence="2" key="1">
    <citation type="submission" date="2021-01" db="EMBL/GenBank/DDBJ databases">
        <title>Whole genome shotgun sequence of Rugosimonospora africana NBRC 104875.</title>
        <authorList>
            <person name="Komaki H."/>
            <person name="Tamura T."/>
        </authorList>
    </citation>
    <scope>NUCLEOTIDE SEQUENCE</scope>
    <source>
        <strain evidence="2">NBRC 104875</strain>
    </source>
</reference>
<dbReference type="AlphaFoldDB" id="A0A8J3VV54"/>
<accession>A0A8J3VV54</accession>
<dbReference type="RefSeq" id="WP_203922840.1">
    <property type="nucleotide sequence ID" value="NZ_BONZ01000080.1"/>
</dbReference>
<feature type="domain" description="Beta-galactosidase trimerisation" evidence="1">
    <location>
        <begin position="374"/>
        <end position="432"/>
    </location>
</feature>
<keyword evidence="3" id="KW-1185">Reference proteome</keyword>
<dbReference type="Gene3D" id="3.20.20.80">
    <property type="entry name" value="Glycosidases"/>
    <property type="match status" value="1"/>
</dbReference>
<organism evidence="2 3">
    <name type="scientific">Rugosimonospora africana</name>
    <dbReference type="NCBI Taxonomy" id="556532"/>
    <lineage>
        <taxon>Bacteria</taxon>
        <taxon>Bacillati</taxon>
        <taxon>Actinomycetota</taxon>
        <taxon>Actinomycetes</taxon>
        <taxon>Micromonosporales</taxon>
        <taxon>Micromonosporaceae</taxon>
        <taxon>Rugosimonospora</taxon>
    </lineage>
</organism>